<evidence type="ECO:0000313" key="15">
    <source>
        <dbReference type="EMBL" id="OHB03247.1"/>
    </source>
</evidence>
<dbReference type="CDD" id="cd16913">
    <property type="entry name" value="YkuD_like"/>
    <property type="match status" value="1"/>
</dbReference>
<dbReference type="GO" id="GO:0016740">
    <property type="term" value="F:transferase activity"/>
    <property type="evidence" value="ECO:0007669"/>
    <property type="project" value="UniProtKB-KW"/>
</dbReference>
<dbReference type="InterPro" id="IPR018044">
    <property type="entry name" value="Peptidase_S11"/>
</dbReference>
<evidence type="ECO:0000256" key="5">
    <source>
        <dbReference type="ARBA" id="ARBA00022801"/>
    </source>
</evidence>
<comment type="pathway">
    <text evidence="1 11">Cell wall biogenesis; peptidoglycan biosynthesis.</text>
</comment>
<keyword evidence="6 11" id="KW-0133">Cell shape</keyword>
<dbReference type="AlphaFoldDB" id="A0A1G2U164"/>
<dbReference type="GO" id="GO:0018104">
    <property type="term" value="P:peptidoglycan-protein cross-linking"/>
    <property type="evidence" value="ECO:0007669"/>
    <property type="project" value="TreeGrafter"/>
</dbReference>
<keyword evidence="7 11" id="KW-0573">Peptidoglycan synthesis</keyword>
<gene>
    <name evidence="15" type="ORF">A3B14_00520</name>
</gene>
<evidence type="ECO:0000256" key="2">
    <source>
        <dbReference type="ARBA" id="ARBA00007164"/>
    </source>
</evidence>
<keyword evidence="4" id="KW-0732">Signal</keyword>
<evidence type="ECO:0000256" key="4">
    <source>
        <dbReference type="ARBA" id="ARBA00022729"/>
    </source>
</evidence>
<dbReference type="InterPro" id="IPR038063">
    <property type="entry name" value="Transpep_catalytic_dom"/>
</dbReference>
<keyword evidence="8 11" id="KW-0961">Cell wall biogenesis/degradation</keyword>
<dbReference type="SUPFAM" id="SSF141523">
    <property type="entry name" value="L,D-transpeptidase catalytic domain-like"/>
    <property type="match status" value="1"/>
</dbReference>
<dbReference type="GO" id="GO:0005576">
    <property type="term" value="C:extracellular region"/>
    <property type="evidence" value="ECO:0007669"/>
    <property type="project" value="TreeGrafter"/>
</dbReference>
<comment type="caution">
    <text evidence="15">The sequence shown here is derived from an EMBL/GenBank/DDBJ whole genome shotgun (WGS) entry which is preliminary data.</text>
</comment>
<dbReference type="SUPFAM" id="SSF56601">
    <property type="entry name" value="beta-lactamase/transpeptidase-like"/>
    <property type="match status" value="1"/>
</dbReference>
<evidence type="ECO:0000256" key="8">
    <source>
        <dbReference type="ARBA" id="ARBA00023316"/>
    </source>
</evidence>
<evidence type="ECO:0000259" key="14">
    <source>
        <dbReference type="PROSITE" id="PS52029"/>
    </source>
</evidence>
<evidence type="ECO:0000256" key="12">
    <source>
        <dbReference type="RuleBase" id="RU004016"/>
    </source>
</evidence>
<feature type="active site" description="Nucleophile" evidence="11">
    <location>
        <position position="191"/>
    </location>
</feature>
<evidence type="ECO:0000313" key="16">
    <source>
        <dbReference type="Proteomes" id="UP000176800"/>
    </source>
</evidence>
<dbReference type="Gene3D" id="3.40.710.10">
    <property type="entry name" value="DD-peptidase/beta-lactamase superfamily"/>
    <property type="match status" value="1"/>
</dbReference>
<dbReference type="Proteomes" id="UP000176800">
    <property type="component" value="Unassembled WGS sequence"/>
</dbReference>
<dbReference type="GO" id="GO:0071972">
    <property type="term" value="F:peptidoglycan L,D-transpeptidase activity"/>
    <property type="evidence" value="ECO:0007669"/>
    <property type="project" value="TreeGrafter"/>
</dbReference>
<dbReference type="PANTHER" id="PTHR30582:SF2">
    <property type="entry name" value="L,D-TRANSPEPTIDASE YCIB-RELATED"/>
    <property type="match status" value="1"/>
</dbReference>
<organism evidence="15 16">
    <name type="scientific">Candidatus Zambryskibacteria bacterium RIFCSPLOWO2_01_FULL_45_21</name>
    <dbReference type="NCBI Taxonomy" id="1802761"/>
    <lineage>
        <taxon>Bacteria</taxon>
        <taxon>Candidatus Zambryskiibacteriota</taxon>
    </lineage>
</organism>
<dbReference type="PROSITE" id="PS52029">
    <property type="entry name" value="LD_TPASE"/>
    <property type="match status" value="1"/>
</dbReference>
<protein>
    <recommendedName>
        <fullName evidence="14">L,D-TPase catalytic domain-containing protein</fullName>
    </recommendedName>
</protein>
<dbReference type="UniPathway" id="UPA00219"/>
<feature type="active site" evidence="9">
    <location>
        <position position="322"/>
    </location>
</feature>
<evidence type="ECO:0000256" key="10">
    <source>
        <dbReference type="PIRSR" id="PIRSR618044-2"/>
    </source>
</evidence>
<keyword evidence="3" id="KW-0808">Transferase</keyword>
<dbReference type="GO" id="GO:0008360">
    <property type="term" value="P:regulation of cell shape"/>
    <property type="evidence" value="ECO:0007669"/>
    <property type="project" value="UniProtKB-UniRule"/>
</dbReference>
<sequence length="477" mass="52866">MEKDKINILEHKVFKKPTLKMPRIIVGILLLVVAALASTSYFLWQDRINIISASDQKIRQFYVNLADSEIGFTDSSEFVLPIDRKFEDEVASYIARKESFIEIDLSQMKVSLYKEGGLLKTLPVLSKGRDGSWWETPTGNYKILSKEQNHFSSIGNVWMPWSMQFYGNFFIHGWPYYENGTPVSSTYSGGCVRLSTADAKEVYQFASKGMALLLRDVEDTGTFAKPVASSQEVAPPQVSAKSFLISDLATGETMLEKNSSNVLPVASLAKIMTGVVASELVYLGKPIAVDESMLAATFATFQPVVGERYVAFDLLYPLLMQSSNQAANILAGFTGKDQFVANMNKKAASLSMKDTSFADPSGELSSNTSSAEDLEKLLRYTYFKRKFIFDISKGEQDYRFSGRKLDNLTNFNELIDVNDLVGIKNGETEAAGQTLAGVWEFKSSGGKIPVGIIVLGSTDRVKDTETLLGWLKQSFNL</sequence>
<keyword evidence="13" id="KW-0812">Transmembrane</keyword>
<reference evidence="15 16" key="1">
    <citation type="journal article" date="2016" name="Nat. Commun.">
        <title>Thousands of microbial genomes shed light on interconnected biogeochemical processes in an aquifer system.</title>
        <authorList>
            <person name="Anantharaman K."/>
            <person name="Brown C.T."/>
            <person name="Hug L.A."/>
            <person name="Sharon I."/>
            <person name="Castelle C.J."/>
            <person name="Probst A.J."/>
            <person name="Thomas B.C."/>
            <person name="Singh A."/>
            <person name="Wilkins M.J."/>
            <person name="Karaoz U."/>
            <person name="Brodie E.L."/>
            <person name="Williams K.H."/>
            <person name="Hubbard S.S."/>
            <person name="Banfield J.F."/>
        </authorList>
    </citation>
    <scope>NUCLEOTIDE SEQUENCE [LARGE SCALE GENOMIC DNA]</scope>
</reference>
<dbReference type="GO" id="GO:0071555">
    <property type="term" value="P:cell wall organization"/>
    <property type="evidence" value="ECO:0007669"/>
    <property type="project" value="UniProtKB-UniRule"/>
</dbReference>
<name>A0A1G2U164_9BACT</name>
<comment type="similarity">
    <text evidence="2 12">Belongs to the peptidase S11 family.</text>
</comment>
<proteinExistence type="inferred from homology"/>
<dbReference type="InterPro" id="IPR050979">
    <property type="entry name" value="LD-transpeptidase"/>
</dbReference>
<feature type="transmembrane region" description="Helical" evidence="13">
    <location>
        <begin position="21"/>
        <end position="44"/>
    </location>
</feature>
<keyword evidence="13" id="KW-0472">Membrane</keyword>
<dbReference type="GO" id="GO:0009002">
    <property type="term" value="F:serine-type D-Ala-D-Ala carboxypeptidase activity"/>
    <property type="evidence" value="ECO:0007669"/>
    <property type="project" value="InterPro"/>
</dbReference>
<feature type="active site" description="Acyl-ester intermediate" evidence="9">
    <location>
        <position position="267"/>
    </location>
</feature>
<dbReference type="Pfam" id="PF03734">
    <property type="entry name" value="YkuD"/>
    <property type="match status" value="1"/>
</dbReference>
<evidence type="ECO:0000256" key="13">
    <source>
        <dbReference type="SAM" id="Phobius"/>
    </source>
</evidence>
<dbReference type="PRINTS" id="PR00725">
    <property type="entry name" value="DADACBPTASE1"/>
</dbReference>
<feature type="active site" description="Proton donor/acceptor" evidence="11">
    <location>
        <position position="172"/>
    </location>
</feature>
<evidence type="ECO:0000256" key="9">
    <source>
        <dbReference type="PIRSR" id="PIRSR618044-1"/>
    </source>
</evidence>
<feature type="domain" description="L,D-TPase catalytic" evidence="14">
    <location>
        <begin position="99"/>
        <end position="215"/>
    </location>
</feature>
<evidence type="ECO:0000256" key="7">
    <source>
        <dbReference type="ARBA" id="ARBA00022984"/>
    </source>
</evidence>
<dbReference type="Gene3D" id="2.40.440.10">
    <property type="entry name" value="L,D-transpeptidase catalytic domain-like"/>
    <property type="match status" value="1"/>
</dbReference>
<dbReference type="GO" id="GO:0006508">
    <property type="term" value="P:proteolysis"/>
    <property type="evidence" value="ECO:0007669"/>
    <property type="project" value="InterPro"/>
</dbReference>
<dbReference type="InterPro" id="IPR012338">
    <property type="entry name" value="Beta-lactam/transpept-like"/>
</dbReference>
<feature type="binding site" evidence="10">
    <location>
        <position position="424"/>
    </location>
    <ligand>
        <name>substrate</name>
    </ligand>
</feature>
<dbReference type="Pfam" id="PF00768">
    <property type="entry name" value="Peptidase_S11"/>
    <property type="match status" value="1"/>
</dbReference>
<feature type="active site" description="Proton acceptor" evidence="9">
    <location>
        <position position="270"/>
    </location>
</feature>
<keyword evidence="13" id="KW-1133">Transmembrane helix</keyword>
<dbReference type="PANTHER" id="PTHR30582">
    <property type="entry name" value="L,D-TRANSPEPTIDASE"/>
    <property type="match status" value="1"/>
</dbReference>
<accession>A0A1G2U164</accession>
<evidence type="ECO:0000256" key="3">
    <source>
        <dbReference type="ARBA" id="ARBA00022679"/>
    </source>
</evidence>
<evidence type="ECO:0000256" key="1">
    <source>
        <dbReference type="ARBA" id="ARBA00004752"/>
    </source>
</evidence>
<keyword evidence="5" id="KW-0378">Hydrolase</keyword>
<dbReference type="InterPro" id="IPR005490">
    <property type="entry name" value="LD_TPept_cat_dom"/>
</dbReference>
<evidence type="ECO:0000256" key="6">
    <source>
        <dbReference type="ARBA" id="ARBA00022960"/>
    </source>
</evidence>
<dbReference type="InterPro" id="IPR001967">
    <property type="entry name" value="Peptidase_S11_N"/>
</dbReference>
<evidence type="ECO:0000256" key="11">
    <source>
        <dbReference type="PROSITE-ProRule" id="PRU01373"/>
    </source>
</evidence>
<dbReference type="EMBL" id="MHWE01000021">
    <property type="protein sequence ID" value="OHB03247.1"/>
    <property type="molecule type" value="Genomic_DNA"/>
</dbReference>